<feature type="compositionally biased region" description="Basic and acidic residues" evidence="1">
    <location>
        <begin position="642"/>
        <end position="662"/>
    </location>
</feature>
<organism evidence="2">
    <name type="scientific">Talaromyces marneffei PM1</name>
    <dbReference type="NCBI Taxonomy" id="1077442"/>
    <lineage>
        <taxon>Eukaryota</taxon>
        <taxon>Fungi</taxon>
        <taxon>Dikarya</taxon>
        <taxon>Ascomycota</taxon>
        <taxon>Pezizomycotina</taxon>
        <taxon>Eurotiomycetes</taxon>
        <taxon>Eurotiomycetidae</taxon>
        <taxon>Eurotiales</taxon>
        <taxon>Trichocomaceae</taxon>
        <taxon>Talaromyces</taxon>
        <taxon>Talaromyces sect. Talaromyces</taxon>
    </lineage>
</organism>
<feature type="region of interest" description="Disordered" evidence="1">
    <location>
        <begin position="303"/>
        <end position="426"/>
    </location>
</feature>
<feature type="region of interest" description="Disordered" evidence="1">
    <location>
        <begin position="630"/>
        <end position="675"/>
    </location>
</feature>
<feature type="region of interest" description="Disordered" evidence="1">
    <location>
        <begin position="227"/>
        <end position="254"/>
    </location>
</feature>
<feature type="compositionally biased region" description="Polar residues" evidence="1">
    <location>
        <begin position="552"/>
        <end position="565"/>
    </location>
</feature>
<reference evidence="2" key="1">
    <citation type="journal article" date="2014" name="PLoS Genet.">
        <title>Signature Gene Expression Reveals Novel Clues to the Molecular Mechanisms of Dimorphic Transition in Penicillium marneffei.</title>
        <authorList>
            <person name="Yang E."/>
            <person name="Wang G."/>
            <person name="Cai J."/>
            <person name="Woo P.C."/>
            <person name="Lau S.K."/>
            <person name="Yuen K.-Y."/>
            <person name="Chow W.-N."/>
            <person name="Lin X."/>
        </authorList>
    </citation>
    <scope>NUCLEOTIDE SEQUENCE [LARGE SCALE GENOMIC DNA]</scope>
    <source>
        <strain evidence="2">PM1</strain>
    </source>
</reference>
<feature type="compositionally biased region" description="Low complexity" evidence="1">
    <location>
        <begin position="382"/>
        <end position="392"/>
    </location>
</feature>
<gene>
    <name evidence="2" type="ORF">GQ26_0072020</name>
</gene>
<feature type="compositionally biased region" description="Basic and acidic residues" evidence="1">
    <location>
        <begin position="474"/>
        <end position="520"/>
    </location>
</feature>
<dbReference type="HOGENOM" id="CLU_027509_0_0_1"/>
<feature type="region of interest" description="Disordered" evidence="1">
    <location>
        <begin position="449"/>
        <end position="587"/>
    </location>
</feature>
<feature type="region of interest" description="Disordered" evidence="1">
    <location>
        <begin position="1"/>
        <end position="158"/>
    </location>
</feature>
<feature type="compositionally biased region" description="Basic and acidic residues" evidence="1">
    <location>
        <begin position="39"/>
        <end position="50"/>
    </location>
</feature>
<feature type="compositionally biased region" description="Basic and acidic residues" evidence="1">
    <location>
        <begin position="107"/>
        <end position="135"/>
    </location>
</feature>
<feature type="compositionally biased region" description="Pro residues" evidence="1">
    <location>
        <begin position="95"/>
        <end position="104"/>
    </location>
</feature>
<evidence type="ECO:0000313" key="2">
    <source>
        <dbReference type="EMBL" id="KFX50498.1"/>
    </source>
</evidence>
<dbReference type="EMBL" id="JPOX01000007">
    <property type="protein sequence ID" value="KFX50498.1"/>
    <property type="molecule type" value="Genomic_DNA"/>
</dbReference>
<comment type="caution">
    <text evidence="2">The sequence shown here is derived from an EMBL/GenBank/DDBJ whole genome shotgun (WGS) entry which is preliminary data.</text>
</comment>
<feature type="compositionally biased region" description="Low complexity" evidence="1">
    <location>
        <begin position="57"/>
        <end position="84"/>
    </location>
</feature>
<accession>A0A093XZ49</accession>
<name>A0A093XZ49_TALMA</name>
<dbReference type="AlphaFoldDB" id="A0A093XZ49"/>
<evidence type="ECO:0000256" key="1">
    <source>
        <dbReference type="SAM" id="MobiDB-lite"/>
    </source>
</evidence>
<protein>
    <submittedName>
        <fullName evidence="2">F-box only protein 38</fullName>
    </submittedName>
</protein>
<dbReference type="eggNOG" id="ENOG502QS87">
    <property type="taxonomic scope" value="Eukaryota"/>
</dbReference>
<sequence>MAKKVTQIPSAAYIEDYDEQAGDVVDGTRQSANIAAKRSKSDIRPGELTHLDFASDSGYSSRTATTGTSGQSRSSGRPGAGPSTVSTAAHSRATGPPPPPPPPQQHRVKESRREKGKQREEKRVSADMVHMERQRLANGMGAPVRSPSKSNRRESVSQQHQQEVCWDCLNGYHNVHGIHPTAPMDPRTAYPSYYYAQAPPVQNIPPPSPQSTQFGYPYGPDVMIAQSRQRRPSRSATYHSDTRPMSYHSGMQEPGYNPGALQMSQYEQRPPSTYSGHYAQPATPRQQYYAEPDAPYQAIYERSRTSSMSRPQERVRRGSIYGRPALDQITPKASYEEGSFLERQTSREHRPRRMSQSQRRQETYDEDEDFYRMPPPPPPKPKVIQPKVHQPKVNPPKIIQKRPDLTHKPATTGSMPPPTNRRMSHSRDSWDMNELMEALPHQQIRKISAAPERSRSMKARRTSYNESDSGHQIAVEDSRRRRTLYREEEPSIQDIREVREQVRDRPAPVSEMEQKHRSAEEYQASKSGRTGVPLTEDALRMKAKIAQRVDSDSGSQKTRSNSSRGSDARTRDGSGVGSRVDDDGGFTMTMNGMTIGFTSESVNGKRIHVRTNDHGSIGLNIEGRRPKRYIMPAGSEYTSTSSRKEIEDGRRAREDRRSDRASRRSSRSTYSGRFD</sequence>
<proteinExistence type="predicted"/>